<dbReference type="InterPro" id="IPR027417">
    <property type="entry name" value="P-loop_NTPase"/>
</dbReference>
<dbReference type="SMART" id="SM00490">
    <property type="entry name" value="HELICc"/>
    <property type="match status" value="1"/>
</dbReference>
<evidence type="ECO:0000256" key="4">
    <source>
        <dbReference type="ARBA" id="ARBA00022840"/>
    </source>
</evidence>
<dbReference type="Proteomes" id="UP000000517">
    <property type="component" value="Chromosome"/>
</dbReference>
<feature type="domain" description="Helicase ATP-binding" evidence="5">
    <location>
        <begin position="55"/>
        <end position="211"/>
    </location>
</feature>
<dbReference type="Pfam" id="PF00270">
    <property type="entry name" value="DEAD"/>
    <property type="match status" value="1"/>
</dbReference>
<dbReference type="Proteomes" id="UP000001497">
    <property type="component" value="Chromosome"/>
</dbReference>
<name>C9RNE4_FIBSS</name>
<proteinExistence type="predicted"/>
<dbReference type="SMART" id="SM00487">
    <property type="entry name" value="DEXDc"/>
    <property type="match status" value="1"/>
</dbReference>
<dbReference type="InterPro" id="IPR014001">
    <property type="entry name" value="Helicase_ATP-bd"/>
</dbReference>
<evidence type="ECO:0000313" key="9">
    <source>
        <dbReference type="Proteomes" id="UP000000517"/>
    </source>
</evidence>
<reference evidence="8" key="3">
    <citation type="submission" date="2010-08" db="EMBL/GenBank/DDBJ databases">
        <authorList>
            <person name="Durkin A.S."/>
            <person name="Nelson K.E."/>
            <person name="Morrison M."/>
            <person name="Forsberg C.W."/>
            <person name="Wilson D.B."/>
            <person name="Russell J.B."/>
            <person name="Cann I.K.O."/>
            <person name="Mackie R.I."/>
            <person name="White B.A."/>
        </authorList>
    </citation>
    <scope>NUCLEOTIDE SEQUENCE</scope>
    <source>
        <strain evidence="8">S85</strain>
    </source>
</reference>
<reference evidence="9" key="2">
    <citation type="submission" date="2010-08" db="EMBL/GenBank/DDBJ databases">
        <title>Complete sequence of Fibrobacter succinogenes subsp. succinogenes S85.</title>
        <authorList>
            <person name="Durkin A.S."/>
            <person name="Nelson K.E."/>
            <person name="Morrison M."/>
            <person name="Forsberg C.W."/>
            <person name="Wilson D.B."/>
            <person name="Russell J.B."/>
            <person name="Cann I.K.O."/>
            <person name="Mackie R.I."/>
            <person name="White B.A."/>
        </authorList>
    </citation>
    <scope>NUCLEOTIDE SEQUENCE [LARGE SCALE GENOMIC DNA]</scope>
    <source>
        <strain evidence="9">ATCC 19169 / S85</strain>
    </source>
</reference>
<dbReference type="KEGG" id="fsu:Fisuc_0780"/>
<evidence type="ECO:0000313" key="10">
    <source>
        <dbReference type="Proteomes" id="UP000001497"/>
    </source>
</evidence>
<dbReference type="CDD" id="cd17921">
    <property type="entry name" value="DEXHc_Ski2"/>
    <property type="match status" value="1"/>
</dbReference>
<dbReference type="PROSITE" id="PS51192">
    <property type="entry name" value="HELICASE_ATP_BIND_1"/>
    <property type="match status" value="1"/>
</dbReference>
<dbReference type="PATRIC" id="fig|59374.8.peg.1181"/>
<dbReference type="GO" id="GO:0005524">
    <property type="term" value="F:ATP binding"/>
    <property type="evidence" value="ECO:0007669"/>
    <property type="project" value="UniProtKB-KW"/>
</dbReference>
<dbReference type="PROSITE" id="PS51194">
    <property type="entry name" value="HELICASE_CTER"/>
    <property type="match status" value="1"/>
</dbReference>
<keyword evidence="10" id="KW-1185">Reference proteome</keyword>
<dbReference type="PANTHER" id="PTHR12131">
    <property type="entry name" value="ATP-DEPENDENT RNA AND DNA HELICASE"/>
    <property type="match status" value="1"/>
</dbReference>
<evidence type="ECO:0000256" key="2">
    <source>
        <dbReference type="ARBA" id="ARBA00022801"/>
    </source>
</evidence>
<keyword evidence="4" id="KW-0067">ATP-binding</keyword>
<dbReference type="EMBL" id="CP002158">
    <property type="protein sequence ID" value="ADL25337.1"/>
    <property type="molecule type" value="Genomic_DNA"/>
</dbReference>
<dbReference type="EMBL" id="CP001792">
    <property type="protein sequence ID" value="ACX74390.1"/>
    <property type="molecule type" value="Genomic_DNA"/>
</dbReference>
<dbReference type="GO" id="GO:0004386">
    <property type="term" value="F:helicase activity"/>
    <property type="evidence" value="ECO:0007669"/>
    <property type="project" value="UniProtKB-KW"/>
</dbReference>
<dbReference type="OrthoDB" id="9807155at2"/>
<dbReference type="GO" id="GO:0016787">
    <property type="term" value="F:hydrolase activity"/>
    <property type="evidence" value="ECO:0007669"/>
    <property type="project" value="UniProtKB-KW"/>
</dbReference>
<keyword evidence="2" id="KW-0378">Hydrolase</keyword>
<feature type="domain" description="Helicase C-terminal" evidence="6">
    <location>
        <begin position="263"/>
        <end position="422"/>
    </location>
</feature>
<dbReference type="Pfam" id="PF12029">
    <property type="entry name" value="DUF3516"/>
    <property type="match status" value="1"/>
</dbReference>
<dbReference type="InterPro" id="IPR050699">
    <property type="entry name" value="RNA-DNA_Helicase"/>
</dbReference>
<accession>C9RNE4</accession>
<evidence type="ECO:0000256" key="1">
    <source>
        <dbReference type="ARBA" id="ARBA00022741"/>
    </source>
</evidence>
<dbReference type="eggNOG" id="COG4581">
    <property type="taxonomic scope" value="Bacteria"/>
</dbReference>
<dbReference type="HOGENOM" id="CLU_017075_0_0_0"/>
<evidence type="ECO:0000313" key="8">
    <source>
        <dbReference type="EMBL" id="ADL25337.1"/>
    </source>
</evidence>
<keyword evidence="3 8" id="KW-0347">Helicase</keyword>
<dbReference type="InterPro" id="IPR021904">
    <property type="entry name" value="DUF3516"/>
</dbReference>
<reference evidence="7 10" key="1">
    <citation type="submission" date="2009-10" db="EMBL/GenBank/DDBJ databases">
        <title>Complete sequence of Fibrobacter succinogenes subsp. succinogenes S85.</title>
        <authorList>
            <consortium name="US DOE Joint Genome Institute"/>
            <person name="Lucas S."/>
            <person name="Copeland A."/>
            <person name="Lapidus A."/>
            <person name="Glavina del Rio T."/>
            <person name="Tice H."/>
            <person name="Bruce D."/>
            <person name="Goodwin L."/>
            <person name="Pitluck S."/>
            <person name="Chertkov O."/>
            <person name="Detter J.C."/>
            <person name="Han C."/>
            <person name="Tapia R."/>
            <person name="Larimer F."/>
            <person name="Land M."/>
            <person name="Hauser L."/>
            <person name="Kyrpides N."/>
            <person name="Mikhailova N."/>
            <person name="Weimer P.J."/>
            <person name="Stevenson D.M."/>
            <person name="Boyum J."/>
            <person name="Brumm P.I."/>
            <person name="Mead D."/>
        </authorList>
    </citation>
    <scope>NUCLEOTIDE SEQUENCE [LARGE SCALE GENOMIC DNA]</scope>
    <source>
        <strain evidence="10">ATCC 19169 / S85</strain>
        <strain evidence="7">S85</strain>
    </source>
</reference>
<evidence type="ECO:0000313" key="7">
    <source>
        <dbReference type="EMBL" id="ACX74390.1"/>
    </source>
</evidence>
<protein>
    <submittedName>
        <fullName evidence="8">ATP-dependent RNA helicase, DEAD/DEAH box family</fullName>
    </submittedName>
    <submittedName>
        <fullName evidence="7">DEAD/DEAH box helicase domain protein</fullName>
    </submittedName>
</protein>
<dbReference type="KEGG" id="fsc:FSU_1221"/>
<dbReference type="AlphaFoldDB" id="C9RNE4"/>
<dbReference type="InterPro" id="IPR001650">
    <property type="entry name" value="Helicase_C-like"/>
</dbReference>
<evidence type="ECO:0000259" key="6">
    <source>
        <dbReference type="PROSITE" id="PS51194"/>
    </source>
</evidence>
<dbReference type="PANTHER" id="PTHR12131:SF1">
    <property type="entry name" value="ATP-DEPENDENT RNA HELICASE SUPV3L1, MITOCHONDRIAL-RELATED"/>
    <property type="match status" value="1"/>
</dbReference>
<dbReference type="Gene3D" id="3.40.50.300">
    <property type="entry name" value="P-loop containing nucleotide triphosphate hydrolases"/>
    <property type="match status" value="2"/>
</dbReference>
<dbReference type="SUPFAM" id="SSF52540">
    <property type="entry name" value="P-loop containing nucleoside triphosphate hydrolases"/>
    <property type="match status" value="1"/>
</dbReference>
<keyword evidence="1" id="KW-0547">Nucleotide-binding</keyword>
<gene>
    <name evidence="7" type="ordered locus">Fisuc_0780</name>
    <name evidence="8" type="ordered locus">FSU_1221</name>
</gene>
<dbReference type="InterPro" id="IPR011545">
    <property type="entry name" value="DEAD/DEAH_box_helicase_dom"/>
</dbReference>
<organism evidence="8 9">
    <name type="scientific">Fibrobacter succinogenes (strain ATCC 19169 / S85)</name>
    <dbReference type="NCBI Taxonomy" id="59374"/>
    <lineage>
        <taxon>Bacteria</taxon>
        <taxon>Pseudomonadati</taxon>
        <taxon>Fibrobacterota</taxon>
        <taxon>Fibrobacteria</taxon>
        <taxon>Fibrobacterales</taxon>
        <taxon>Fibrobacteraceae</taxon>
        <taxon>Fibrobacter</taxon>
    </lineage>
</organism>
<dbReference type="STRING" id="59374.FSU_1221"/>
<evidence type="ECO:0000259" key="5">
    <source>
        <dbReference type="PROSITE" id="PS51192"/>
    </source>
</evidence>
<dbReference type="GO" id="GO:0003676">
    <property type="term" value="F:nucleic acid binding"/>
    <property type="evidence" value="ECO:0007669"/>
    <property type="project" value="InterPro"/>
</dbReference>
<sequence length="872" mass="99221">MAEQNKRILKDFLNELIEKFNGHRSDISSEDVLEQFMAWAETRGTTLYPAQEEAILELLDGKNVILNTPTGSGKSMVALALHFDSLVHNRRSVYTCPIKALVNEKWMALCKEFGAENVGLSTGDATVNRDAPIICCTAEILSNMALCEGETLTITDIVMDEFHYYSDKERGVAWQVPLLTLPQSRFLLMSATIGATEFFERDMTKHTGRESVTVRSTQRPVPLDFSYSTTEISTEVQKLVNEGKAPIYVVHFTQAAAASNAQNFMSLDLCTKEEKVKINEAIKEVRFASPYGPDVKRWLKQGIGLHHAGLLPKYRILCEKLAQQGLLKVICGTDTLGVGVNVPIRTVLFTQLCKYSGDKTAILTARDFHQIAGRAGRKGFDNVGYVVAQAPEHVIENLKLEAKSRTTGKKFQKRKPPEHGYIPFDENTFKRLIESAPEPLTSSFQVNHGMLLNILSRPTDGCRAMRALLKDCHESAASKKQLQHRAFLLFRSLVEKKIIEFVPAVAEGYSHLRVNMNLQDDFSMNQPLSLYLLDTLPKLDKDSPEYALDVITLCESILENPEAILRIQQSKARDARMNELKAQGMEYNQRLEELEKVEYPKPLRDFIYDTFDAFADIHPWVDENIEPKSIVREMFENFTTFSGYVKQYNLQRMEAILLRHLNGVYKVLSQTVPDGYKNEELLEMQDYLSEMIRRVDSSLLEEWEKMAHPEDYQKRLDEGASEDEVEKAFGADKAAADITYDKKRFLNMVRQRIFQIMMSLQKQDFSDVLDSLADDLAEGELLADDEGTPWTEKRLLETMAAYTAEHHKFRMDVEGRALSHTIVTYEGNIMQIQQMLQDEEGFNDWSIDFTVNLDESREAGMPLLKLARIGEV</sequence>
<evidence type="ECO:0000256" key="3">
    <source>
        <dbReference type="ARBA" id="ARBA00022806"/>
    </source>
</evidence>
<dbReference type="RefSeq" id="WP_014545540.1">
    <property type="nucleotide sequence ID" value="NC_013410.1"/>
</dbReference>